<reference evidence="2" key="1">
    <citation type="submission" date="2015-04" db="UniProtKB">
        <authorList>
            <consortium name="EnsemblPlants"/>
        </authorList>
    </citation>
    <scope>IDENTIFICATION</scope>
</reference>
<dbReference type="HOGENOM" id="CLU_1743412_0_0_1"/>
<evidence type="ECO:0008006" key="4">
    <source>
        <dbReference type="Google" id="ProtNLM"/>
    </source>
</evidence>
<protein>
    <recommendedName>
        <fullName evidence="4">DUF834 domain-containing protein</fullName>
    </recommendedName>
</protein>
<dbReference type="Gramene" id="OMERI01G16170.1">
    <property type="protein sequence ID" value="OMERI01G16170.1"/>
    <property type="gene ID" value="OMERI01G16170"/>
</dbReference>
<name>A0A0E0C2Q4_9ORYZ</name>
<reference evidence="2" key="2">
    <citation type="submission" date="2018-05" db="EMBL/GenBank/DDBJ databases">
        <title>OmerRS3 (Oryza meridionalis Reference Sequence Version 3).</title>
        <authorList>
            <person name="Zhang J."/>
            <person name="Kudrna D."/>
            <person name="Lee S."/>
            <person name="Talag J."/>
            <person name="Welchert J."/>
            <person name="Wing R.A."/>
        </authorList>
    </citation>
    <scope>NUCLEOTIDE SEQUENCE [LARGE SCALE GENOMIC DNA]</scope>
    <source>
        <strain evidence="2">cv. OR44</strain>
    </source>
</reference>
<organism evidence="2">
    <name type="scientific">Oryza meridionalis</name>
    <dbReference type="NCBI Taxonomy" id="40149"/>
    <lineage>
        <taxon>Eukaryota</taxon>
        <taxon>Viridiplantae</taxon>
        <taxon>Streptophyta</taxon>
        <taxon>Embryophyta</taxon>
        <taxon>Tracheophyta</taxon>
        <taxon>Spermatophyta</taxon>
        <taxon>Magnoliopsida</taxon>
        <taxon>Liliopsida</taxon>
        <taxon>Poales</taxon>
        <taxon>Poaceae</taxon>
        <taxon>BOP clade</taxon>
        <taxon>Oryzoideae</taxon>
        <taxon>Oryzeae</taxon>
        <taxon>Oryzinae</taxon>
        <taxon>Oryza</taxon>
    </lineage>
</organism>
<evidence type="ECO:0000313" key="2">
    <source>
        <dbReference type="EnsemblPlants" id="OMERI01G16170.1"/>
    </source>
</evidence>
<proteinExistence type="predicted"/>
<sequence>MVDAGEKNAVDRRGGARAWHPPIHPQPHRHHGLPPHQRRPQRQKSEPGEDGDCPAEFAPLAKSMQGRGGRGRRKGGGDGCHVDEMAHGGRDGRVKGEAHDVPLTTAAVDDNDGGGGIVGAMTSRRPQRWSRVEQRDAALMTTTEAMASLA</sequence>
<evidence type="ECO:0000256" key="1">
    <source>
        <dbReference type="SAM" id="MobiDB-lite"/>
    </source>
</evidence>
<dbReference type="EnsemblPlants" id="OMERI01G16170.1">
    <property type="protein sequence ID" value="OMERI01G16170.1"/>
    <property type="gene ID" value="OMERI01G16170"/>
</dbReference>
<keyword evidence="3" id="KW-1185">Reference proteome</keyword>
<evidence type="ECO:0000313" key="3">
    <source>
        <dbReference type="Proteomes" id="UP000008021"/>
    </source>
</evidence>
<feature type="compositionally biased region" description="Basic and acidic residues" evidence="1">
    <location>
        <begin position="1"/>
        <end position="14"/>
    </location>
</feature>
<feature type="compositionally biased region" description="Basic residues" evidence="1">
    <location>
        <begin position="26"/>
        <end position="42"/>
    </location>
</feature>
<accession>A0A0E0C2Q4</accession>
<feature type="region of interest" description="Disordered" evidence="1">
    <location>
        <begin position="1"/>
        <end position="131"/>
    </location>
</feature>
<dbReference type="AlphaFoldDB" id="A0A0E0C2Q4"/>
<feature type="compositionally biased region" description="Basic and acidic residues" evidence="1">
    <location>
        <begin position="80"/>
        <end position="100"/>
    </location>
</feature>
<dbReference type="Proteomes" id="UP000008021">
    <property type="component" value="Chromosome 1"/>
</dbReference>